<evidence type="ECO:0000256" key="1">
    <source>
        <dbReference type="SAM" id="Coils"/>
    </source>
</evidence>
<evidence type="ECO:0000259" key="3">
    <source>
        <dbReference type="PROSITE" id="PS50800"/>
    </source>
</evidence>
<comment type="caution">
    <text evidence="4">The sequence shown here is derived from an EMBL/GenBank/DDBJ whole genome shotgun (WGS) entry which is preliminary data.</text>
</comment>
<keyword evidence="5" id="KW-1185">Reference proteome</keyword>
<evidence type="ECO:0000313" key="4">
    <source>
        <dbReference type="EMBL" id="PSC77056.1"/>
    </source>
</evidence>
<dbReference type="InterPro" id="IPR036361">
    <property type="entry name" value="SAP_dom_sf"/>
</dbReference>
<accession>A0A2P6VSI2</accession>
<dbReference type="OrthoDB" id="514559at2759"/>
<feature type="coiled-coil region" evidence="1">
    <location>
        <begin position="220"/>
        <end position="247"/>
    </location>
</feature>
<sequence>MEEPGPSSKAARGQRWRPEGATLDSLPPDTVERILELGWLPPTPLYDRGDLLRDAAALACVGNSACTDLASRLFEQLSPRLGLDLPGGATESSKVAQLKAACKEWGLAVGGSKPEIWQRVLDQVQDSVEDEDGQPPKHCIVSGATRGELAGWRDRRISLAKAKDIFNLWKHEVETCNCILDANGAGGRPGHPIKALYLLEDVKRKARARHGTWEKLTGKKAESRAHLEQFKQEYDQKKQERVAALRAELRARGHSVAQVESLMSSPGVSFVTWGSSRELAVGPAVDWIERMQYCISSEQREEEFALAFMYCDYRPPRSEAQYKTREEKLKRAANRCMRSWAQNEWVTLQQLRDDADVPRSLLPELERLWGEANPQNG</sequence>
<dbReference type="AlphaFoldDB" id="A0A2P6VSI2"/>
<gene>
    <name evidence="4" type="primary">g569</name>
    <name evidence="4" type="ORF">C2E20_0569</name>
</gene>
<feature type="domain" description="SAP" evidence="3">
    <location>
        <begin position="90"/>
        <end position="124"/>
    </location>
</feature>
<feature type="region of interest" description="Disordered" evidence="2">
    <location>
        <begin position="1"/>
        <end position="25"/>
    </location>
</feature>
<evidence type="ECO:0000313" key="5">
    <source>
        <dbReference type="Proteomes" id="UP000239649"/>
    </source>
</evidence>
<dbReference type="GO" id="GO:0016301">
    <property type="term" value="F:kinase activity"/>
    <property type="evidence" value="ECO:0007669"/>
    <property type="project" value="UniProtKB-KW"/>
</dbReference>
<dbReference type="InterPro" id="IPR003034">
    <property type="entry name" value="SAP_dom"/>
</dbReference>
<organism evidence="4 5">
    <name type="scientific">Micractinium conductrix</name>
    <dbReference type="NCBI Taxonomy" id="554055"/>
    <lineage>
        <taxon>Eukaryota</taxon>
        <taxon>Viridiplantae</taxon>
        <taxon>Chlorophyta</taxon>
        <taxon>core chlorophytes</taxon>
        <taxon>Trebouxiophyceae</taxon>
        <taxon>Chlorellales</taxon>
        <taxon>Chlorellaceae</taxon>
        <taxon>Chlorella clade</taxon>
        <taxon>Micractinium</taxon>
    </lineage>
</organism>
<name>A0A2P6VSI2_9CHLO</name>
<proteinExistence type="predicted"/>
<evidence type="ECO:0000256" key="2">
    <source>
        <dbReference type="SAM" id="MobiDB-lite"/>
    </source>
</evidence>
<dbReference type="Gene3D" id="1.10.720.30">
    <property type="entry name" value="SAP domain"/>
    <property type="match status" value="1"/>
</dbReference>
<reference evidence="4 5" key="1">
    <citation type="journal article" date="2018" name="Plant J.">
        <title>Genome sequences of Chlorella sorokiniana UTEX 1602 and Micractinium conductrix SAG 241.80: implications to maltose excretion by a green alga.</title>
        <authorList>
            <person name="Arriola M.B."/>
            <person name="Velmurugan N."/>
            <person name="Zhang Y."/>
            <person name="Plunkett M.H."/>
            <person name="Hondzo H."/>
            <person name="Barney B.M."/>
        </authorList>
    </citation>
    <scope>NUCLEOTIDE SEQUENCE [LARGE SCALE GENOMIC DNA]</scope>
    <source>
        <strain evidence="4 5">SAG 241.80</strain>
    </source>
</reference>
<dbReference type="EMBL" id="LHPF02000001">
    <property type="protein sequence ID" value="PSC77056.1"/>
    <property type="molecule type" value="Genomic_DNA"/>
</dbReference>
<dbReference type="Proteomes" id="UP000239649">
    <property type="component" value="Unassembled WGS sequence"/>
</dbReference>
<protein>
    <submittedName>
        <fullName evidence="4">Galactokinase</fullName>
    </submittedName>
</protein>
<dbReference type="SUPFAM" id="SSF68906">
    <property type="entry name" value="SAP domain"/>
    <property type="match status" value="1"/>
</dbReference>
<keyword evidence="1" id="KW-0175">Coiled coil</keyword>
<dbReference type="PROSITE" id="PS50800">
    <property type="entry name" value="SAP"/>
    <property type="match status" value="1"/>
</dbReference>